<dbReference type="OrthoDB" id="2874149at2759"/>
<evidence type="ECO:0000256" key="5">
    <source>
        <dbReference type="ARBA" id="ARBA00022989"/>
    </source>
</evidence>
<evidence type="ECO:0000256" key="4">
    <source>
        <dbReference type="ARBA" id="ARBA00022692"/>
    </source>
</evidence>
<dbReference type="Pfam" id="PF02076">
    <property type="entry name" value="STE3"/>
    <property type="match status" value="1"/>
</dbReference>
<evidence type="ECO:0000256" key="8">
    <source>
        <dbReference type="ARBA" id="ARBA00023170"/>
    </source>
</evidence>
<dbReference type="RefSeq" id="XP_018228893.1">
    <property type="nucleotide sequence ID" value="XM_018375013.1"/>
</dbReference>
<keyword evidence="9" id="KW-0807">Transducer</keyword>
<keyword evidence="8" id="KW-0675">Receptor</keyword>
<feature type="transmembrane region" description="Helical" evidence="10">
    <location>
        <begin position="30"/>
        <end position="54"/>
    </location>
</feature>
<evidence type="ECO:0000256" key="7">
    <source>
        <dbReference type="ARBA" id="ARBA00023136"/>
    </source>
</evidence>
<feature type="transmembrane region" description="Helical" evidence="10">
    <location>
        <begin position="6"/>
        <end position="23"/>
    </location>
</feature>
<organism evidence="11 12">
    <name type="scientific">Pneumocystis jirovecii (strain RU7)</name>
    <name type="common">Human pneumocystis pneumonia agent</name>
    <dbReference type="NCBI Taxonomy" id="1408657"/>
    <lineage>
        <taxon>Eukaryota</taxon>
        <taxon>Fungi</taxon>
        <taxon>Dikarya</taxon>
        <taxon>Ascomycota</taxon>
        <taxon>Taphrinomycotina</taxon>
        <taxon>Pneumocystomycetes</taxon>
        <taxon>Pneumocystaceae</taxon>
        <taxon>Pneumocystis</taxon>
    </lineage>
</organism>
<reference evidence="12" key="1">
    <citation type="journal article" date="2016" name="Nat. Commun.">
        <title>Genome analysis of three Pneumocystis species reveals adaptation mechanisms to life exclusively in mammalian hosts.</title>
        <authorList>
            <person name="Ma L."/>
            <person name="Chen Z."/>
            <person name="Huang D.W."/>
            <person name="Kutty G."/>
            <person name="Ishihara M."/>
            <person name="Wang H."/>
            <person name="Abouelleil A."/>
            <person name="Bishop L."/>
            <person name="Davey E."/>
            <person name="Deng R."/>
            <person name="Deng X."/>
            <person name="Fan L."/>
            <person name="Fantoni G."/>
            <person name="Fitzgerald M."/>
            <person name="Gogineni E."/>
            <person name="Goldberg J.M."/>
            <person name="Handley G."/>
            <person name="Hu X."/>
            <person name="Huber C."/>
            <person name="Jiao X."/>
            <person name="Jones K."/>
            <person name="Levin J.Z."/>
            <person name="Liu Y."/>
            <person name="Macdonald P."/>
            <person name="Melnikov A."/>
            <person name="Raley C."/>
            <person name="Sassi M."/>
            <person name="Sherman B.T."/>
            <person name="Song X."/>
            <person name="Sykes S."/>
            <person name="Tran B."/>
            <person name="Walsh L."/>
            <person name="Xia Y."/>
            <person name="Yang J."/>
            <person name="Young S."/>
            <person name="Zeng Q."/>
            <person name="Zheng X."/>
            <person name="Stephens R."/>
            <person name="Nusbaum C."/>
            <person name="Birren B.W."/>
            <person name="Azadi P."/>
            <person name="Lempicki R.A."/>
            <person name="Cuomo C.A."/>
            <person name="Kovacs J.A."/>
        </authorList>
    </citation>
    <scope>NUCLEOTIDE SEQUENCE [LARGE SCALE GENOMIC DNA]</scope>
    <source>
        <strain evidence="12">RU7</strain>
    </source>
</reference>
<feature type="transmembrane region" description="Helical" evidence="10">
    <location>
        <begin position="221"/>
        <end position="245"/>
    </location>
</feature>
<sequence>MGDVFYVIYSFIGFICSVIPSIWHWKYRNVAPLCLIFWISACSLICFINSIVWFNGVEAKSPGYIYCDIATKIILGSTSGELGAIAAISHYLSKIMSPVHSSVQTKTIRRRQAIEDLLMSFTCPIIMICLYYVIQSARYVINGVNGCVPWSDQSWPTVIIVLIWPPIFGSISAYYSGTPFAQFIINVFIILLAKVIYLYFKKQKEFQNVLRDSKTSMTLSRFVRLIGICSLLVTVYLPLNIYMLYTNIFLIIQSKINYSWDHVHQWGHGIAYLKNDKISFNLWLIPSNSIVVFIFFGMGSDAIVMYKEVARKLYIIKFFDFFKRMFKRKTQDVSNKDYYNSYNFEKSLDRCPPLFYNQVRDAQIIENNSFSDHPAIPPIYMEHSKPYTFTDVPIYSHSKNTYSMPFEKYQYEFRNDKI</sequence>
<evidence type="ECO:0000256" key="2">
    <source>
        <dbReference type="ARBA" id="ARBA00011085"/>
    </source>
</evidence>
<evidence type="ECO:0000256" key="3">
    <source>
        <dbReference type="ARBA" id="ARBA00022507"/>
    </source>
</evidence>
<feature type="transmembrane region" description="Helical" evidence="10">
    <location>
        <begin position="155"/>
        <end position="174"/>
    </location>
</feature>
<evidence type="ECO:0000256" key="9">
    <source>
        <dbReference type="ARBA" id="ARBA00023224"/>
    </source>
</evidence>
<keyword evidence="12" id="KW-1185">Reference proteome</keyword>
<dbReference type="EMBL" id="LFWA01000012">
    <property type="protein sequence ID" value="KTW28331.1"/>
    <property type="molecule type" value="Genomic_DNA"/>
</dbReference>
<evidence type="ECO:0000313" key="11">
    <source>
        <dbReference type="EMBL" id="KTW28331.1"/>
    </source>
</evidence>
<accession>A0A0W4ZIY3</accession>
<comment type="subcellular location">
    <subcellularLocation>
        <location evidence="1">Membrane</location>
        <topology evidence="1">Multi-pass membrane protein</topology>
    </subcellularLocation>
</comment>
<proteinExistence type="inferred from homology"/>
<dbReference type="AlphaFoldDB" id="A0A0W4ZIY3"/>
<name>A0A0W4ZIY3_PNEJ7</name>
<feature type="transmembrane region" description="Helical" evidence="10">
    <location>
        <begin position="283"/>
        <end position="306"/>
    </location>
</feature>
<dbReference type="STRING" id="1408657.A0A0W4ZIY3"/>
<dbReference type="PRINTS" id="PR00899">
    <property type="entry name" value="GPCRSTE3"/>
</dbReference>
<dbReference type="Proteomes" id="UP000053447">
    <property type="component" value="Unassembled WGS sequence"/>
</dbReference>
<gene>
    <name evidence="11" type="ORF">T551_02750</name>
</gene>
<keyword evidence="5 10" id="KW-1133">Transmembrane helix</keyword>
<dbReference type="InterPro" id="IPR001499">
    <property type="entry name" value="GPCR_STE3"/>
</dbReference>
<evidence type="ECO:0000256" key="1">
    <source>
        <dbReference type="ARBA" id="ARBA00004141"/>
    </source>
</evidence>
<evidence type="ECO:0008006" key="13">
    <source>
        <dbReference type="Google" id="ProtNLM"/>
    </source>
</evidence>
<feature type="transmembrane region" description="Helical" evidence="10">
    <location>
        <begin position="180"/>
        <end position="200"/>
    </location>
</feature>
<protein>
    <recommendedName>
        <fullName evidence="13">G-protein coupled receptors family 1 profile domain-containing protein</fullName>
    </recommendedName>
</protein>
<keyword evidence="3" id="KW-0589">Pheromone response</keyword>
<dbReference type="PANTHER" id="PTHR28097:SF1">
    <property type="entry name" value="PHEROMONE A FACTOR RECEPTOR"/>
    <property type="match status" value="1"/>
</dbReference>
<dbReference type="GO" id="GO:0000750">
    <property type="term" value="P:pheromone-dependent signal transduction involved in conjugation with cellular fusion"/>
    <property type="evidence" value="ECO:0007669"/>
    <property type="project" value="TreeGrafter"/>
</dbReference>
<feature type="transmembrane region" description="Helical" evidence="10">
    <location>
        <begin position="117"/>
        <end position="134"/>
    </location>
</feature>
<dbReference type="VEuPathDB" id="FungiDB:T551_02750"/>
<comment type="similarity">
    <text evidence="2">Belongs to the G-protein coupled receptor 4 family.</text>
</comment>
<evidence type="ECO:0000256" key="10">
    <source>
        <dbReference type="SAM" id="Phobius"/>
    </source>
</evidence>
<dbReference type="CDD" id="cd14966">
    <property type="entry name" value="7tmD_STE3"/>
    <property type="match status" value="1"/>
</dbReference>
<dbReference type="eggNOG" id="ENOG502S44N">
    <property type="taxonomic scope" value="Eukaryota"/>
</dbReference>
<evidence type="ECO:0000256" key="6">
    <source>
        <dbReference type="ARBA" id="ARBA00023040"/>
    </source>
</evidence>
<keyword evidence="4 10" id="KW-0812">Transmembrane</keyword>
<keyword evidence="6" id="KW-0297">G-protein coupled receptor</keyword>
<dbReference type="PANTHER" id="PTHR28097">
    <property type="entry name" value="PHEROMONE A FACTOR RECEPTOR"/>
    <property type="match status" value="1"/>
</dbReference>
<evidence type="ECO:0000313" key="12">
    <source>
        <dbReference type="Proteomes" id="UP000053447"/>
    </source>
</evidence>
<comment type="caution">
    <text evidence="11">The sequence shown here is derived from an EMBL/GenBank/DDBJ whole genome shotgun (WGS) entry which is preliminary data.</text>
</comment>
<dbReference type="GO" id="GO:0004932">
    <property type="term" value="F:mating-type factor pheromone receptor activity"/>
    <property type="evidence" value="ECO:0007669"/>
    <property type="project" value="InterPro"/>
</dbReference>
<keyword evidence="7 10" id="KW-0472">Membrane</keyword>
<dbReference type="GO" id="GO:0005886">
    <property type="term" value="C:plasma membrane"/>
    <property type="evidence" value="ECO:0007669"/>
    <property type="project" value="TreeGrafter"/>
</dbReference>
<dbReference type="GeneID" id="28941268"/>